<dbReference type="FunCoup" id="A0A2J7QJ67">
    <property type="interactions" value="28"/>
</dbReference>
<evidence type="ECO:0000259" key="5">
    <source>
        <dbReference type="Pfam" id="PF00151"/>
    </source>
</evidence>
<evidence type="ECO:0000313" key="6">
    <source>
        <dbReference type="EMBL" id="PNF28635.1"/>
    </source>
</evidence>
<dbReference type="Gene3D" id="3.40.50.1820">
    <property type="entry name" value="alpha/beta hydrolase"/>
    <property type="match status" value="1"/>
</dbReference>
<evidence type="ECO:0000256" key="4">
    <source>
        <dbReference type="RuleBase" id="RU004262"/>
    </source>
</evidence>
<dbReference type="AlphaFoldDB" id="A0A2J7QJ67"/>
<reference evidence="6 7" key="1">
    <citation type="submission" date="2017-12" db="EMBL/GenBank/DDBJ databases">
        <title>Hemimetabolous genomes reveal molecular basis of termite eusociality.</title>
        <authorList>
            <person name="Harrison M.C."/>
            <person name="Jongepier E."/>
            <person name="Robertson H.M."/>
            <person name="Arning N."/>
            <person name="Bitard-Feildel T."/>
            <person name="Chao H."/>
            <person name="Childers C.P."/>
            <person name="Dinh H."/>
            <person name="Doddapaneni H."/>
            <person name="Dugan S."/>
            <person name="Gowin J."/>
            <person name="Greiner C."/>
            <person name="Han Y."/>
            <person name="Hu H."/>
            <person name="Hughes D.S.T."/>
            <person name="Huylmans A.-K."/>
            <person name="Kemena C."/>
            <person name="Kremer L.P.M."/>
            <person name="Lee S.L."/>
            <person name="Lopez-Ezquerra A."/>
            <person name="Mallet L."/>
            <person name="Monroy-Kuhn J.M."/>
            <person name="Moser A."/>
            <person name="Murali S.C."/>
            <person name="Muzny D.M."/>
            <person name="Otani S."/>
            <person name="Piulachs M.-D."/>
            <person name="Poelchau M."/>
            <person name="Qu J."/>
            <person name="Schaub F."/>
            <person name="Wada-Katsumata A."/>
            <person name="Worley K.C."/>
            <person name="Xie Q."/>
            <person name="Ylla G."/>
            <person name="Poulsen M."/>
            <person name="Gibbs R.A."/>
            <person name="Schal C."/>
            <person name="Richards S."/>
            <person name="Belles X."/>
            <person name="Korb J."/>
            <person name="Bornberg-Bauer E."/>
        </authorList>
    </citation>
    <scope>NUCLEOTIDE SEQUENCE [LARGE SCALE GENOMIC DNA]</scope>
    <source>
        <tissue evidence="6">Whole body</tissue>
    </source>
</reference>
<organism evidence="6 7">
    <name type="scientific">Cryptotermes secundus</name>
    <dbReference type="NCBI Taxonomy" id="105785"/>
    <lineage>
        <taxon>Eukaryota</taxon>
        <taxon>Metazoa</taxon>
        <taxon>Ecdysozoa</taxon>
        <taxon>Arthropoda</taxon>
        <taxon>Hexapoda</taxon>
        <taxon>Insecta</taxon>
        <taxon>Pterygota</taxon>
        <taxon>Neoptera</taxon>
        <taxon>Polyneoptera</taxon>
        <taxon>Dictyoptera</taxon>
        <taxon>Blattodea</taxon>
        <taxon>Blattoidea</taxon>
        <taxon>Termitoidae</taxon>
        <taxon>Kalotermitidae</taxon>
        <taxon>Cryptotermitinae</taxon>
        <taxon>Cryptotermes</taxon>
    </lineage>
</organism>
<dbReference type="SUPFAM" id="SSF53474">
    <property type="entry name" value="alpha/beta-Hydrolases"/>
    <property type="match status" value="1"/>
</dbReference>
<dbReference type="GO" id="GO:0005615">
    <property type="term" value="C:extracellular space"/>
    <property type="evidence" value="ECO:0007669"/>
    <property type="project" value="TreeGrafter"/>
</dbReference>
<dbReference type="PANTHER" id="PTHR11610">
    <property type="entry name" value="LIPASE"/>
    <property type="match status" value="1"/>
</dbReference>
<dbReference type="GO" id="GO:0016298">
    <property type="term" value="F:lipase activity"/>
    <property type="evidence" value="ECO:0007669"/>
    <property type="project" value="InterPro"/>
</dbReference>
<protein>
    <recommendedName>
        <fullName evidence="5">Lipase domain-containing protein</fullName>
    </recommendedName>
</protein>
<evidence type="ECO:0000256" key="3">
    <source>
        <dbReference type="ARBA" id="ARBA00022525"/>
    </source>
</evidence>
<accession>A0A2J7QJ67</accession>
<dbReference type="FunFam" id="3.40.50.1820:FF:000122">
    <property type="entry name" value="Vitellogenin-3-like Protein"/>
    <property type="match status" value="1"/>
</dbReference>
<keyword evidence="3" id="KW-0964">Secreted</keyword>
<sequence>MGGGSIDSYFLALGKVSGGECSVSRAGRFTRVERAPGTHWADPKVSLDDVGDETLKFRLRPKDNSYLGCPIDEREDVSFLLYTRFNPLISQKLYLDDDLSLEASHISGTHPTVVYVHGFTERGGGLSGSVIRDAYLQRGFYNVILVDWHELSAMPWYIAAVRNCQVVGLYLAKFLDYLDSRGIPLSNVHIIGFSLGAEVAGYTGQNLRDDKDPKLPRITGLDPAYPLFKYVHTGLRLSKGDAIFVDVIHTDGGVLGFPSRVGHADFFPNGGKPLQPGCDLSSIFARSSFEDLTFCSHKRAWKYYAESVNNEAGFPAVRCEDWQDFRLGMCSPEHGITYMGIAATAR</sequence>
<name>A0A2J7QJ67_9NEOP</name>
<dbReference type="OrthoDB" id="199913at2759"/>
<dbReference type="InterPro" id="IPR033906">
    <property type="entry name" value="Lipase_N"/>
</dbReference>
<dbReference type="InterPro" id="IPR013818">
    <property type="entry name" value="Lipase"/>
</dbReference>
<dbReference type="Proteomes" id="UP000235965">
    <property type="component" value="Unassembled WGS sequence"/>
</dbReference>
<gene>
    <name evidence="6" type="ORF">B7P43_G08705</name>
</gene>
<evidence type="ECO:0000256" key="1">
    <source>
        <dbReference type="ARBA" id="ARBA00004613"/>
    </source>
</evidence>
<dbReference type="InParanoid" id="A0A2J7QJ67"/>
<proteinExistence type="inferred from homology"/>
<comment type="similarity">
    <text evidence="2 4">Belongs to the AB hydrolase superfamily. Lipase family.</text>
</comment>
<dbReference type="GO" id="GO:0017171">
    <property type="term" value="F:serine hydrolase activity"/>
    <property type="evidence" value="ECO:0007669"/>
    <property type="project" value="TreeGrafter"/>
</dbReference>
<dbReference type="InterPro" id="IPR000734">
    <property type="entry name" value="TAG_lipase"/>
</dbReference>
<dbReference type="CDD" id="cd00707">
    <property type="entry name" value="Pancreat_lipase_like"/>
    <property type="match status" value="1"/>
</dbReference>
<dbReference type="InterPro" id="IPR029058">
    <property type="entry name" value="AB_hydrolase_fold"/>
</dbReference>
<keyword evidence="7" id="KW-1185">Reference proteome</keyword>
<dbReference type="Pfam" id="PF00151">
    <property type="entry name" value="Lipase"/>
    <property type="match status" value="1"/>
</dbReference>
<comment type="subcellular location">
    <subcellularLocation>
        <location evidence="1">Secreted</location>
    </subcellularLocation>
</comment>
<dbReference type="STRING" id="105785.A0A2J7QJ67"/>
<dbReference type="EMBL" id="NEVH01013559">
    <property type="protein sequence ID" value="PNF28635.1"/>
    <property type="molecule type" value="Genomic_DNA"/>
</dbReference>
<evidence type="ECO:0000256" key="2">
    <source>
        <dbReference type="ARBA" id="ARBA00010701"/>
    </source>
</evidence>
<feature type="domain" description="Lipase" evidence="5">
    <location>
        <begin position="74"/>
        <end position="344"/>
    </location>
</feature>
<dbReference type="GO" id="GO:0016042">
    <property type="term" value="P:lipid catabolic process"/>
    <property type="evidence" value="ECO:0007669"/>
    <property type="project" value="TreeGrafter"/>
</dbReference>
<comment type="caution">
    <text evidence="6">The sequence shown here is derived from an EMBL/GenBank/DDBJ whole genome shotgun (WGS) entry which is preliminary data.</text>
</comment>
<evidence type="ECO:0000313" key="7">
    <source>
        <dbReference type="Proteomes" id="UP000235965"/>
    </source>
</evidence>
<dbReference type="PANTHER" id="PTHR11610:SF169">
    <property type="entry name" value="GH15759P-RELATED"/>
    <property type="match status" value="1"/>
</dbReference>